<dbReference type="GO" id="GO:0005509">
    <property type="term" value="F:calcium ion binding"/>
    <property type="evidence" value="ECO:0007669"/>
    <property type="project" value="InterPro"/>
</dbReference>
<evidence type="ECO:0000256" key="1">
    <source>
        <dbReference type="SAM" id="MobiDB-lite"/>
    </source>
</evidence>
<comment type="caution">
    <text evidence="3">The sequence shown here is derived from an EMBL/GenBank/DDBJ whole genome shotgun (WGS) entry which is preliminary data.</text>
</comment>
<dbReference type="Pfam" id="PF12779">
    <property type="entry name" value="WXXGXW"/>
    <property type="match status" value="1"/>
</dbReference>
<feature type="chain" id="PRO_5031054654" description="BcpO-related WXXGXW repeat protein" evidence="2">
    <location>
        <begin position="27"/>
        <end position="190"/>
    </location>
</feature>
<name>A0A7X6DCX7_9BURK</name>
<sequence length="190" mass="21721">MFKKTLLGAVVAAGSLISLVPTAANAQYTAIVATTAPPPPIAEAVPEPRRGYVWAPGHYEWRGNQYVWVRGHWLEDRAGYDYREPRWVQRANGDWVLVGNTWERRGPYGDRDRDGIANRYDRDKDGDGIPNARDDRPNRDQYARADRRAHRFGPYGDIDRDGIANQDDRDRDGDGVRNGRDRYPNDPDRD</sequence>
<feature type="signal peptide" evidence="2">
    <location>
        <begin position="1"/>
        <end position="26"/>
    </location>
</feature>
<dbReference type="SUPFAM" id="SSF103647">
    <property type="entry name" value="TSP type-3 repeat"/>
    <property type="match status" value="1"/>
</dbReference>
<gene>
    <name evidence="3" type="ORF">RAMLITH_03595</name>
</gene>
<proteinExistence type="predicted"/>
<feature type="compositionally biased region" description="Basic and acidic residues" evidence="1">
    <location>
        <begin position="157"/>
        <end position="190"/>
    </location>
</feature>
<dbReference type="Proteomes" id="UP000521868">
    <property type="component" value="Unassembled WGS sequence"/>
</dbReference>
<evidence type="ECO:0008006" key="5">
    <source>
        <dbReference type="Google" id="ProtNLM"/>
    </source>
</evidence>
<organism evidence="3 4">
    <name type="scientific">Ramlibacter lithotrophicus</name>
    <dbReference type="NCBI Taxonomy" id="2606681"/>
    <lineage>
        <taxon>Bacteria</taxon>
        <taxon>Pseudomonadati</taxon>
        <taxon>Pseudomonadota</taxon>
        <taxon>Betaproteobacteria</taxon>
        <taxon>Burkholderiales</taxon>
        <taxon>Comamonadaceae</taxon>
        <taxon>Ramlibacter</taxon>
    </lineage>
</organism>
<evidence type="ECO:0000256" key="2">
    <source>
        <dbReference type="SAM" id="SignalP"/>
    </source>
</evidence>
<dbReference type="RefSeq" id="WP_168105944.1">
    <property type="nucleotide sequence ID" value="NZ_VTOX01000001.1"/>
</dbReference>
<dbReference type="InterPro" id="IPR028974">
    <property type="entry name" value="TSP_type-3_rpt"/>
</dbReference>
<reference evidence="3 4" key="1">
    <citation type="journal article" date="2020" name="Nature">
        <title>Bacterial chemolithoautotrophy via manganese oxidation.</title>
        <authorList>
            <person name="Yu H."/>
            <person name="Leadbetter J.R."/>
        </authorList>
    </citation>
    <scope>NUCLEOTIDE SEQUENCE [LARGE SCALE GENOMIC DNA]</scope>
    <source>
        <strain evidence="3 4">RBP-1</strain>
    </source>
</reference>
<keyword evidence="4" id="KW-1185">Reference proteome</keyword>
<keyword evidence="2" id="KW-0732">Signal</keyword>
<dbReference type="AlphaFoldDB" id="A0A7X6DCX7"/>
<dbReference type="InterPro" id="IPR024447">
    <property type="entry name" value="YXWGXW_rpt"/>
</dbReference>
<dbReference type="EMBL" id="VTOX01000001">
    <property type="protein sequence ID" value="NKE64895.1"/>
    <property type="molecule type" value="Genomic_DNA"/>
</dbReference>
<accession>A0A7X6DCX7</accession>
<evidence type="ECO:0000313" key="3">
    <source>
        <dbReference type="EMBL" id="NKE64895.1"/>
    </source>
</evidence>
<evidence type="ECO:0000313" key="4">
    <source>
        <dbReference type="Proteomes" id="UP000521868"/>
    </source>
</evidence>
<protein>
    <recommendedName>
        <fullName evidence="5">BcpO-related WXXGXW repeat protein</fullName>
    </recommendedName>
</protein>
<feature type="region of interest" description="Disordered" evidence="1">
    <location>
        <begin position="107"/>
        <end position="190"/>
    </location>
</feature>
<feature type="compositionally biased region" description="Basic and acidic residues" evidence="1">
    <location>
        <begin position="107"/>
        <end position="146"/>
    </location>
</feature>